<feature type="domain" description="RNase H type-1" evidence="2">
    <location>
        <begin position="15"/>
        <end position="89"/>
    </location>
</feature>
<evidence type="ECO:0000313" key="3">
    <source>
        <dbReference type="EMBL" id="KAL2494204.1"/>
    </source>
</evidence>
<feature type="transmembrane region" description="Helical" evidence="1">
    <location>
        <begin position="84"/>
        <end position="105"/>
    </location>
</feature>
<gene>
    <name evidence="3" type="ORF">Fot_37961</name>
</gene>
<dbReference type="AlphaFoldDB" id="A0ABD1S1Z1"/>
<sequence>MLGRLLVDDTEVVVMRNGLRFTKQASFQVMEVKCDSLRLVQNLRADISTAPIAIILFHTVALLYDGDGDMCQFIPRDENKVAYMLASFARLGFYLSGLIVFLVFLSPTIRDDLS</sequence>
<evidence type="ECO:0000259" key="2">
    <source>
        <dbReference type="Pfam" id="PF13456"/>
    </source>
</evidence>
<protein>
    <submittedName>
        <fullName evidence="3">Ribonuclease H domain</fullName>
    </submittedName>
</protein>
<organism evidence="3 4">
    <name type="scientific">Forsythia ovata</name>
    <dbReference type="NCBI Taxonomy" id="205694"/>
    <lineage>
        <taxon>Eukaryota</taxon>
        <taxon>Viridiplantae</taxon>
        <taxon>Streptophyta</taxon>
        <taxon>Embryophyta</taxon>
        <taxon>Tracheophyta</taxon>
        <taxon>Spermatophyta</taxon>
        <taxon>Magnoliopsida</taxon>
        <taxon>eudicotyledons</taxon>
        <taxon>Gunneridae</taxon>
        <taxon>Pentapetalae</taxon>
        <taxon>asterids</taxon>
        <taxon>lamiids</taxon>
        <taxon>Lamiales</taxon>
        <taxon>Oleaceae</taxon>
        <taxon>Forsythieae</taxon>
        <taxon>Forsythia</taxon>
    </lineage>
</organism>
<keyword evidence="1" id="KW-1133">Transmembrane helix</keyword>
<comment type="caution">
    <text evidence="3">The sequence shown here is derived from an EMBL/GenBank/DDBJ whole genome shotgun (WGS) entry which is preliminary data.</text>
</comment>
<dbReference type="Proteomes" id="UP001604277">
    <property type="component" value="Unassembled WGS sequence"/>
</dbReference>
<dbReference type="Pfam" id="PF13456">
    <property type="entry name" value="RVT_3"/>
    <property type="match status" value="1"/>
</dbReference>
<accession>A0ABD1S1Z1</accession>
<proteinExistence type="predicted"/>
<keyword evidence="1" id="KW-0472">Membrane</keyword>
<evidence type="ECO:0000256" key="1">
    <source>
        <dbReference type="SAM" id="Phobius"/>
    </source>
</evidence>
<dbReference type="EMBL" id="JBFOLJ010000011">
    <property type="protein sequence ID" value="KAL2494204.1"/>
    <property type="molecule type" value="Genomic_DNA"/>
</dbReference>
<evidence type="ECO:0000313" key="4">
    <source>
        <dbReference type="Proteomes" id="UP001604277"/>
    </source>
</evidence>
<feature type="transmembrane region" description="Helical" evidence="1">
    <location>
        <begin position="47"/>
        <end position="64"/>
    </location>
</feature>
<name>A0ABD1S1Z1_9LAMI</name>
<dbReference type="InterPro" id="IPR002156">
    <property type="entry name" value="RNaseH_domain"/>
</dbReference>
<keyword evidence="4" id="KW-1185">Reference proteome</keyword>
<keyword evidence="1" id="KW-0812">Transmembrane</keyword>
<reference evidence="4" key="1">
    <citation type="submission" date="2024-07" db="EMBL/GenBank/DDBJ databases">
        <title>Two chromosome-level genome assemblies of Korean endemic species Abeliophyllum distichum and Forsythia ovata (Oleaceae).</title>
        <authorList>
            <person name="Jang H."/>
        </authorList>
    </citation>
    <scope>NUCLEOTIDE SEQUENCE [LARGE SCALE GENOMIC DNA]</scope>
</reference>